<evidence type="ECO:0000313" key="2">
    <source>
        <dbReference type="EMBL" id="KAK3334558.1"/>
    </source>
</evidence>
<reference evidence="2" key="1">
    <citation type="journal article" date="2023" name="Mol. Phylogenet. Evol.">
        <title>Genome-scale phylogeny and comparative genomics of the fungal order Sordariales.</title>
        <authorList>
            <person name="Hensen N."/>
            <person name="Bonometti L."/>
            <person name="Westerberg I."/>
            <person name="Brannstrom I.O."/>
            <person name="Guillou S."/>
            <person name="Cros-Aarteil S."/>
            <person name="Calhoun S."/>
            <person name="Haridas S."/>
            <person name="Kuo A."/>
            <person name="Mondo S."/>
            <person name="Pangilinan J."/>
            <person name="Riley R."/>
            <person name="LaButti K."/>
            <person name="Andreopoulos B."/>
            <person name="Lipzen A."/>
            <person name="Chen C."/>
            <person name="Yan M."/>
            <person name="Daum C."/>
            <person name="Ng V."/>
            <person name="Clum A."/>
            <person name="Steindorff A."/>
            <person name="Ohm R.A."/>
            <person name="Martin F."/>
            <person name="Silar P."/>
            <person name="Natvig D.O."/>
            <person name="Lalanne C."/>
            <person name="Gautier V."/>
            <person name="Ament-Velasquez S.L."/>
            <person name="Kruys A."/>
            <person name="Hutchinson M.I."/>
            <person name="Powell A.J."/>
            <person name="Barry K."/>
            <person name="Miller A.N."/>
            <person name="Grigoriev I.V."/>
            <person name="Debuchy R."/>
            <person name="Gladieux P."/>
            <person name="Hiltunen Thoren M."/>
            <person name="Johannesson H."/>
        </authorList>
    </citation>
    <scope>NUCLEOTIDE SEQUENCE</scope>
    <source>
        <strain evidence="2">CBS 560.94</strain>
    </source>
</reference>
<dbReference type="EMBL" id="JAUEPP010000010">
    <property type="protein sequence ID" value="KAK3334558.1"/>
    <property type="molecule type" value="Genomic_DNA"/>
</dbReference>
<keyword evidence="3" id="KW-1185">Reference proteome</keyword>
<dbReference type="RefSeq" id="XP_062676724.1">
    <property type="nucleotide sequence ID" value="XM_062829006.1"/>
</dbReference>
<proteinExistence type="predicted"/>
<name>A0AAE0J0A7_9PEZI</name>
<dbReference type="AlphaFoldDB" id="A0AAE0J0A7"/>
<organism evidence="2 3">
    <name type="scientific">Neurospora tetraspora</name>
    <dbReference type="NCBI Taxonomy" id="94610"/>
    <lineage>
        <taxon>Eukaryota</taxon>
        <taxon>Fungi</taxon>
        <taxon>Dikarya</taxon>
        <taxon>Ascomycota</taxon>
        <taxon>Pezizomycotina</taxon>
        <taxon>Sordariomycetes</taxon>
        <taxon>Sordariomycetidae</taxon>
        <taxon>Sordariales</taxon>
        <taxon>Sordariaceae</taxon>
        <taxon>Neurospora</taxon>
    </lineage>
</organism>
<gene>
    <name evidence="2" type="ORF">B0H65DRAFT_534555</name>
</gene>
<feature type="region of interest" description="Disordered" evidence="1">
    <location>
        <begin position="164"/>
        <end position="186"/>
    </location>
</feature>
<evidence type="ECO:0000256" key="1">
    <source>
        <dbReference type="SAM" id="MobiDB-lite"/>
    </source>
</evidence>
<feature type="region of interest" description="Disordered" evidence="1">
    <location>
        <begin position="66"/>
        <end position="88"/>
    </location>
</feature>
<protein>
    <submittedName>
        <fullName evidence="2">Uncharacterized protein</fullName>
    </submittedName>
</protein>
<dbReference type="GeneID" id="87866160"/>
<feature type="region of interest" description="Disordered" evidence="1">
    <location>
        <begin position="1"/>
        <end position="24"/>
    </location>
</feature>
<comment type="caution">
    <text evidence="2">The sequence shown here is derived from an EMBL/GenBank/DDBJ whole genome shotgun (WGS) entry which is preliminary data.</text>
</comment>
<sequence length="282" mass="31680">MQVNKVRQVTSLNKIPTTQPSQRTATMAATVPSTERTTNMSPTCHACGQRLGQIKDPLLYVFPPANNNPTIERKKKKNKKNKLQDGADTTEVLKTEGSGVLATLGNLLTYAQDWIPGYHFAKRVVDNLYRSTSLTTSLTIFSVYPVASSDPIVSIPIKRKRPKHKKKGSYIREQPPKPKLPLPASPSKHTCRSLQIEKPTFQAPRCLSVFLKINISRIRNWAALTVLDGCWPADSWSKGSSGTLTFWVQDHCLGLGRTNSQINECRILIRRCQRNDWSGQRR</sequence>
<evidence type="ECO:0000313" key="3">
    <source>
        <dbReference type="Proteomes" id="UP001278500"/>
    </source>
</evidence>
<dbReference type="Proteomes" id="UP001278500">
    <property type="component" value="Unassembled WGS sequence"/>
</dbReference>
<reference evidence="2" key="2">
    <citation type="submission" date="2023-06" db="EMBL/GenBank/DDBJ databases">
        <authorList>
            <consortium name="Lawrence Berkeley National Laboratory"/>
            <person name="Haridas S."/>
            <person name="Hensen N."/>
            <person name="Bonometti L."/>
            <person name="Westerberg I."/>
            <person name="Brannstrom I.O."/>
            <person name="Guillou S."/>
            <person name="Cros-Aarteil S."/>
            <person name="Calhoun S."/>
            <person name="Kuo A."/>
            <person name="Mondo S."/>
            <person name="Pangilinan J."/>
            <person name="Riley R."/>
            <person name="Labutti K."/>
            <person name="Andreopoulos B."/>
            <person name="Lipzen A."/>
            <person name="Chen C."/>
            <person name="Yanf M."/>
            <person name="Daum C."/>
            <person name="Ng V."/>
            <person name="Clum A."/>
            <person name="Steindorff A."/>
            <person name="Ohm R."/>
            <person name="Martin F."/>
            <person name="Silar P."/>
            <person name="Natvig D."/>
            <person name="Lalanne C."/>
            <person name="Gautier V."/>
            <person name="Ament-Velasquez S.L."/>
            <person name="Kruys A."/>
            <person name="Hutchinson M.I."/>
            <person name="Powell A.J."/>
            <person name="Barry K."/>
            <person name="Miller A.N."/>
            <person name="Grigoriev I.V."/>
            <person name="Debuchy R."/>
            <person name="Gladieux P."/>
            <person name="Thoren M.H."/>
            <person name="Johannesson H."/>
        </authorList>
    </citation>
    <scope>NUCLEOTIDE SEQUENCE</scope>
    <source>
        <strain evidence="2">CBS 560.94</strain>
    </source>
</reference>
<accession>A0AAE0J0A7</accession>